<dbReference type="InterPro" id="IPR000620">
    <property type="entry name" value="EamA_dom"/>
</dbReference>
<dbReference type="InterPro" id="IPR050638">
    <property type="entry name" value="AA-Vitamin_Transporters"/>
</dbReference>
<evidence type="ECO:0000256" key="3">
    <source>
        <dbReference type="ARBA" id="ARBA00022692"/>
    </source>
</evidence>
<comment type="subcellular location">
    <subcellularLocation>
        <location evidence="1">Cell membrane</location>
        <topology evidence="1">Multi-pass membrane protein</topology>
    </subcellularLocation>
</comment>
<dbReference type="PANTHER" id="PTHR32322:SF18">
    <property type="entry name" value="S-ADENOSYLMETHIONINE_S-ADENOSYLHOMOCYSTEINE TRANSPORTER"/>
    <property type="match status" value="1"/>
</dbReference>
<evidence type="ECO:0000256" key="1">
    <source>
        <dbReference type="ARBA" id="ARBA00004651"/>
    </source>
</evidence>
<evidence type="ECO:0000256" key="6">
    <source>
        <dbReference type="SAM" id="Phobius"/>
    </source>
</evidence>
<keyword evidence="2" id="KW-1003">Cell membrane</keyword>
<dbReference type="SUPFAM" id="SSF103481">
    <property type="entry name" value="Multidrug resistance efflux transporter EmrE"/>
    <property type="match status" value="2"/>
</dbReference>
<organism evidence="8 9">
    <name type="scientific">Pedobacter albus</name>
    <dbReference type="NCBI Taxonomy" id="3113905"/>
    <lineage>
        <taxon>Bacteria</taxon>
        <taxon>Pseudomonadati</taxon>
        <taxon>Bacteroidota</taxon>
        <taxon>Sphingobacteriia</taxon>
        <taxon>Sphingobacteriales</taxon>
        <taxon>Sphingobacteriaceae</taxon>
        <taxon>Pedobacter</taxon>
    </lineage>
</organism>
<accession>A0ABU7I5Z3</accession>
<keyword evidence="3 6" id="KW-0812">Transmembrane</keyword>
<comment type="caution">
    <text evidence="8">The sequence shown here is derived from an EMBL/GenBank/DDBJ whole genome shotgun (WGS) entry which is preliminary data.</text>
</comment>
<evidence type="ECO:0000313" key="8">
    <source>
        <dbReference type="EMBL" id="MEE1944794.1"/>
    </source>
</evidence>
<feature type="transmembrane region" description="Helical" evidence="6">
    <location>
        <begin position="98"/>
        <end position="117"/>
    </location>
</feature>
<dbReference type="PANTHER" id="PTHR32322">
    <property type="entry name" value="INNER MEMBRANE TRANSPORTER"/>
    <property type="match status" value="1"/>
</dbReference>
<name>A0ABU7I5Z3_9SPHI</name>
<sequence length="300" mass="33077">MSSKTDFRLIVALLAVAIIWGTTYLGIRVAVETIPPWFVTAIRQTIASLILLVLLLRKKELKWIGWPALRRQLLLSVLMIVIANGMTTVAEQSVPSGLASLLNALSPIVVFLGSVLIGLQKPSLKGFLGVTIGFLGVAFIFRDGFDDLLDPHYKTGILFLGMAILGWASGTIYTKKYSHKSSNIFLDLFYQFVFSALVQWVFAFVFSPEIKPEKWTVNSILAVCYLGVFGSVLGYLAYNYALKKVSATEVSILSYFNTVIALFLGWLVLDEVITIDLLVATVLIISGVVITNYKKKPAIV</sequence>
<dbReference type="Proteomes" id="UP001336835">
    <property type="component" value="Unassembled WGS sequence"/>
</dbReference>
<reference evidence="8 9" key="1">
    <citation type="submission" date="2024-01" db="EMBL/GenBank/DDBJ databases">
        <title>Pedobacter sp. nov., isolated from fresh soil.</title>
        <authorList>
            <person name="Le N.T.T."/>
        </authorList>
    </citation>
    <scope>NUCLEOTIDE SEQUENCE [LARGE SCALE GENOMIC DNA]</scope>
    <source>
        <strain evidence="8 9">KR3-3</strain>
    </source>
</reference>
<dbReference type="RefSeq" id="WP_330107154.1">
    <property type="nucleotide sequence ID" value="NZ_JAZDQT010000001.1"/>
</dbReference>
<feature type="transmembrane region" description="Helical" evidence="6">
    <location>
        <begin position="37"/>
        <end position="56"/>
    </location>
</feature>
<evidence type="ECO:0000313" key="9">
    <source>
        <dbReference type="Proteomes" id="UP001336835"/>
    </source>
</evidence>
<protein>
    <submittedName>
        <fullName evidence="8">EamA family transporter</fullName>
    </submittedName>
</protein>
<gene>
    <name evidence="8" type="ORF">VRU48_06735</name>
</gene>
<dbReference type="EMBL" id="JAZDQT010000001">
    <property type="protein sequence ID" value="MEE1944794.1"/>
    <property type="molecule type" value="Genomic_DNA"/>
</dbReference>
<evidence type="ECO:0000256" key="2">
    <source>
        <dbReference type="ARBA" id="ARBA00022475"/>
    </source>
</evidence>
<feature type="transmembrane region" description="Helical" evidence="6">
    <location>
        <begin position="250"/>
        <end position="269"/>
    </location>
</feature>
<proteinExistence type="predicted"/>
<feature type="transmembrane region" description="Helical" evidence="6">
    <location>
        <begin position="7"/>
        <end position="31"/>
    </location>
</feature>
<feature type="transmembrane region" description="Helical" evidence="6">
    <location>
        <begin position="153"/>
        <end position="173"/>
    </location>
</feature>
<feature type="transmembrane region" description="Helical" evidence="6">
    <location>
        <begin position="124"/>
        <end position="141"/>
    </location>
</feature>
<dbReference type="Pfam" id="PF00892">
    <property type="entry name" value="EamA"/>
    <property type="match status" value="2"/>
</dbReference>
<keyword evidence="5 6" id="KW-0472">Membrane</keyword>
<evidence type="ECO:0000256" key="5">
    <source>
        <dbReference type="ARBA" id="ARBA00023136"/>
    </source>
</evidence>
<dbReference type="InterPro" id="IPR037185">
    <property type="entry name" value="EmrE-like"/>
</dbReference>
<evidence type="ECO:0000256" key="4">
    <source>
        <dbReference type="ARBA" id="ARBA00022989"/>
    </source>
</evidence>
<keyword evidence="4 6" id="KW-1133">Transmembrane helix</keyword>
<evidence type="ECO:0000259" key="7">
    <source>
        <dbReference type="Pfam" id="PF00892"/>
    </source>
</evidence>
<feature type="transmembrane region" description="Helical" evidence="6">
    <location>
        <begin position="275"/>
        <end position="293"/>
    </location>
</feature>
<feature type="transmembrane region" description="Helical" evidence="6">
    <location>
        <begin position="68"/>
        <end position="86"/>
    </location>
</feature>
<feature type="domain" description="EamA" evidence="7">
    <location>
        <begin position="155"/>
        <end position="292"/>
    </location>
</feature>
<feature type="transmembrane region" description="Helical" evidence="6">
    <location>
        <begin position="185"/>
        <end position="207"/>
    </location>
</feature>
<keyword evidence="9" id="KW-1185">Reference proteome</keyword>
<feature type="domain" description="EamA" evidence="7">
    <location>
        <begin position="10"/>
        <end position="141"/>
    </location>
</feature>
<feature type="transmembrane region" description="Helical" evidence="6">
    <location>
        <begin position="219"/>
        <end position="238"/>
    </location>
</feature>